<dbReference type="PANTHER" id="PTHR13337">
    <property type="entry name" value="SUCCINATE DEHYDROGENASE"/>
    <property type="match status" value="1"/>
</dbReference>
<feature type="binding site" description="axial binding residue" evidence="11">
    <location>
        <position position="54"/>
    </location>
    <ligand>
        <name>heme b</name>
        <dbReference type="ChEBI" id="CHEBI:60344"/>
        <note>ligand shared with SDHC</note>
    </ligand>
    <ligandPart>
        <name>Fe</name>
        <dbReference type="ChEBI" id="CHEBI:18248"/>
    </ligandPart>
</feature>
<dbReference type="PANTHER" id="PTHR13337:SF2">
    <property type="entry name" value="SUCCINATE DEHYDROGENASE [UBIQUINONE] CYTOCHROME B SMALL SUBUNIT, MITOCHONDRIAL"/>
    <property type="match status" value="1"/>
</dbReference>
<evidence type="ECO:0000256" key="3">
    <source>
        <dbReference type="ARBA" id="ARBA00022448"/>
    </source>
</evidence>
<dbReference type="Proteomes" id="UP001230188">
    <property type="component" value="Unassembled WGS sequence"/>
</dbReference>
<evidence type="ECO:0000256" key="6">
    <source>
        <dbReference type="ARBA" id="ARBA00022946"/>
    </source>
</evidence>
<keyword evidence="11" id="KW-0479">Metal-binding</keyword>
<gene>
    <name evidence="13" type="ORF">CTAYLR_004906</name>
</gene>
<dbReference type="Pfam" id="PF05328">
    <property type="entry name" value="CybS"/>
    <property type="match status" value="1"/>
</dbReference>
<comment type="subcellular location">
    <subcellularLocation>
        <location evidence="1 12">Mitochondrion inner membrane</location>
        <topology evidence="1 12">Multi-pass membrane protein</topology>
    </subcellularLocation>
</comment>
<sequence>MLSRIIRADEGVLGVRVYHMLNLGVLWLTPVALVSPPPLTSICDTIIALAFPIHGHIGMNYVLTDYVPKVFGKGARGPARVIMLGVTTATTAGLLKLNMDGPGVTGALKALWTK</sequence>
<evidence type="ECO:0000256" key="5">
    <source>
        <dbReference type="ARBA" id="ARBA00022792"/>
    </source>
</evidence>
<keyword evidence="11" id="KW-0408">Iron</keyword>
<evidence type="ECO:0000256" key="8">
    <source>
        <dbReference type="ARBA" id="ARBA00023128"/>
    </source>
</evidence>
<keyword evidence="9 12" id="KW-0472">Membrane</keyword>
<organism evidence="13 14">
    <name type="scientific">Chrysophaeum taylorii</name>
    <dbReference type="NCBI Taxonomy" id="2483200"/>
    <lineage>
        <taxon>Eukaryota</taxon>
        <taxon>Sar</taxon>
        <taxon>Stramenopiles</taxon>
        <taxon>Ochrophyta</taxon>
        <taxon>Pelagophyceae</taxon>
        <taxon>Pelagomonadales</taxon>
        <taxon>Pelagomonadaceae</taxon>
        <taxon>Chrysophaeum</taxon>
    </lineage>
</organism>
<dbReference type="GO" id="GO:0020037">
    <property type="term" value="F:heme binding"/>
    <property type="evidence" value="ECO:0007669"/>
    <property type="project" value="TreeGrafter"/>
</dbReference>
<feature type="binding site" evidence="10">
    <location>
        <position position="66"/>
    </location>
    <ligand>
        <name>a ubiquinone</name>
        <dbReference type="ChEBI" id="CHEBI:16389"/>
        <note>ligand shared with IP/SDHB</note>
    </ligand>
</feature>
<evidence type="ECO:0000313" key="14">
    <source>
        <dbReference type="Proteomes" id="UP001230188"/>
    </source>
</evidence>
<keyword evidence="14" id="KW-1185">Reference proteome</keyword>
<evidence type="ECO:0000256" key="1">
    <source>
        <dbReference type="ARBA" id="ARBA00004448"/>
    </source>
</evidence>
<dbReference type="Gene3D" id="1.20.1300.10">
    <property type="entry name" value="Fumarate reductase/succinate dehydrogenase, transmembrane subunit"/>
    <property type="match status" value="1"/>
</dbReference>
<evidence type="ECO:0000256" key="11">
    <source>
        <dbReference type="PIRSR" id="PIRSR607992-2"/>
    </source>
</evidence>
<proteinExistence type="inferred from homology"/>
<keyword evidence="5 12" id="KW-0999">Mitochondrion inner membrane</keyword>
<dbReference type="GO" id="GO:0005743">
    <property type="term" value="C:mitochondrial inner membrane"/>
    <property type="evidence" value="ECO:0007669"/>
    <property type="project" value="UniProtKB-SubCell"/>
</dbReference>
<keyword evidence="7" id="KW-1133">Transmembrane helix</keyword>
<evidence type="ECO:0000256" key="9">
    <source>
        <dbReference type="ARBA" id="ARBA00023136"/>
    </source>
</evidence>
<evidence type="ECO:0000256" key="2">
    <source>
        <dbReference type="ARBA" id="ARBA00007294"/>
    </source>
</evidence>
<dbReference type="GO" id="GO:0006099">
    <property type="term" value="P:tricarboxylic acid cycle"/>
    <property type="evidence" value="ECO:0007669"/>
    <property type="project" value="TreeGrafter"/>
</dbReference>
<name>A0AAD7XRU3_9STRA</name>
<comment type="caution">
    <text evidence="13">The sequence shown here is derived from an EMBL/GenBank/DDBJ whole genome shotgun (WGS) entry which is preliminary data.</text>
</comment>
<keyword evidence="3" id="KW-0813">Transport</keyword>
<evidence type="ECO:0000256" key="4">
    <source>
        <dbReference type="ARBA" id="ARBA00022692"/>
    </source>
</evidence>
<dbReference type="AlphaFoldDB" id="A0AAD7XRU3"/>
<dbReference type="GO" id="GO:0046872">
    <property type="term" value="F:metal ion binding"/>
    <property type="evidence" value="ECO:0007669"/>
    <property type="project" value="UniProtKB-KW"/>
</dbReference>
<dbReference type="GO" id="GO:0006121">
    <property type="term" value="P:mitochondrial electron transport, succinate to ubiquinone"/>
    <property type="evidence" value="ECO:0007669"/>
    <property type="project" value="TreeGrafter"/>
</dbReference>
<dbReference type="InterPro" id="IPR034804">
    <property type="entry name" value="SQR/QFR_C/D"/>
</dbReference>
<dbReference type="EMBL" id="JAQMWT010000021">
    <property type="protein sequence ID" value="KAJ8613802.1"/>
    <property type="molecule type" value="Genomic_DNA"/>
</dbReference>
<dbReference type="GO" id="GO:0048039">
    <property type="term" value="F:ubiquinone binding"/>
    <property type="evidence" value="ECO:0007669"/>
    <property type="project" value="TreeGrafter"/>
</dbReference>
<reference evidence="13" key="1">
    <citation type="submission" date="2023-01" db="EMBL/GenBank/DDBJ databases">
        <title>Metagenome sequencing of chrysophaentin producing Chrysophaeum taylorii.</title>
        <authorList>
            <person name="Davison J."/>
            <person name="Bewley C."/>
        </authorList>
    </citation>
    <scope>NUCLEOTIDE SEQUENCE</scope>
    <source>
        <strain evidence="13">NIES-1699</strain>
    </source>
</reference>
<evidence type="ECO:0000256" key="12">
    <source>
        <dbReference type="RuleBase" id="RU364031"/>
    </source>
</evidence>
<evidence type="ECO:0000256" key="7">
    <source>
        <dbReference type="ARBA" id="ARBA00022989"/>
    </source>
</evidence>
<keyword evidence="6 12" id="KW-0809">Transit peptide</keyword>
<evidence type="ECO:0000256" key="10">
    <source>
        <dbReference type="PIRSR" id="PIRSR607992-1"/>
    </source>
</evidence>
<keyword evidence="8 12" id="KW-0496">Mitochondrion</keyword>
<protein>
    <recommendedName>
        <fullName evidence="12">Succinate dehydrogenase [ubiquinone] cytochrome b small subunit</fullName>
    </recommendedName>
</protein>
<keyword evidence="4" id="KW-0812">Transmembrane</keyword>
<dbReference type="InterPro" id="IPR007992">
    <property type="entry name" value="CybS"/>
</dbReference>
<comment type="similarity">
    <text evidence="2 12">Belongs to the CybS family.</text>
</comment>
<accession>A0AAD7XRU3</accession>
<evidence type="ECO:0000313" key="13">
    <source>
        <dbReference type="EMBL" id="KAJ8613802.1"/>
    </source>
</evidence>